<dbReference type="AlphaFoldDB" id="A0A3R9F6G5"/>
<dbReference type="InterPro" id="IPR050625">
    <property type="entry name" value="ParA/MinD_ATPase"/>
</dbReference>
<feature type="region of interest" description="Disordered" evidence="1">
    <location>
        <begin position="1"/>
        <end position="137"/>
    </location>
</feature>
<dbReference type="GO" id="GO:0005524">
    <property type="term" value="F:ATP binding"/>
    <property type="evidence" value="ECO:0007669"/>
    <property type="project" value="TreeGrafter"/>
</dbReference>
<gene>
    <name evidence="3" type="ORF">EIY87_19600</name>
</gene>
<dbReference type="GO" id="GO:0051782">
    <property type="term" value="P:negative regulation of cell division"/>
    <property type="evidence" value="ECO:0007669"/>
    <property type="project" value="TreeGrafter"/>
</dbReference>
<proteinExistence type="predicted"/>
<organism evidence="3 4">
    <name type="scientific">Amycolatopsis eburnea</name>
    <dbReference type="NCBI Taxonomy" id="2267691"/>
    <lineage>
        <taxon>Bacteria</taxon>
        <taxon>Bacillati</taxon>
        <taxon>Actinomycetota</taxon>
        <taxon>Actinomycetes</taxon>
        <taxon>Pseudonocardiales</taxon>
        <taxon>Pseudonocardiaceae</taxon>
        <taxon>Amycolatopsis</taxon>
    </lineage>
</organism>
<sequence>MTGPSEESAPGHPEQAEPAAAPQQPGLFAEDRTDSHPHPETSGAYDVQPTQAVPPPPNPATSGPHQVNPAVSGPHQVPQGQPYGYDQNLPPLQPQYGDPAQQYAQAQYPQQPSGLPQPQGGRHAAPPPQQHPGHGHDLSTAHLVKQVKRPPQSGWRKALYVGSGKLVNPGESPADTRRRELIARVNQPLRGCYKIAMLSLKGGVGKTTVTTTLGATFASLRGDRVVAVDANPDRGTLSQKLPLETTATVRHLLRDAARITRYSDVRSYTSQGSSRLEILASEQDPAVSEAFSEDDYRRTVNLLEHFYNIVLTDCGTGLMHSAMKGVLDVADALVVVSSGSVDGARSASATLDWLEAHGYGELVKRSVAVINSVRPKGGSVDLDKLSAHFGAKVRAVCKVPFDPHLEEGAEIELDRLTGDTRLALLELAATVADGFATPLSQGYR</sequence>
<dbReference type="Proteomes" id="UP000267081">
    <property type="component" value="Unassembled WGS sequence"/>
</dbReference>
<dbReference type="OrthoDB" id="3204399at2"/>
<feature type="compositionally biased region" description="Low complexity" evidence="1">
    <location>
        <begin position="94"/>
        <end position="124"/>
    </location>
</feature>
<accession>A0A3R9F6G5</accession>
<evidence type="ECO:0000259" key="2">
    <source>
        <dbReference type="Pfam" id="PF01656"/>
    </source>
</evidence>
<dbReference type="PANTHER" id="PTHR43384">
    <property type="entry name" value="SEPTUM SITE-DETERMINING PROTEIN MIND HOMOLOG, CHLOROPLASTIC-RELATED"/>
    <property type="match status" value="1"/>
</dbReference>
<keyword evidence="4" id="KW-1185">Reference proteome</keyword>
<comment type="caution">
    <text evidence="3">The sequence shown here is derived from an EMBL/GenBank/DDBJ whole genome shotgun (WGS) entry which is preliminary data.</text>
</comment>
<dbReference type="GO" id="GO:0016887">
    <property type="term" value="F:ATP hydrolysis activity"/>
    <property type="evidence" value="ECO:0007669"/>
    <property type="project" value="TreeGrafter"/>
</dbReference>
<dbReference type="RefSeq" id="WP_125310216.1">
    <property type="nucleotide sequence ID" value="NZ_RSEC01000039.1"/>
</dbReference>
<feature type="compositionally biased region" description="Basic and acidic residues" evidence="1">
    <location>
        <begin position="29"/>
        <end position="39"/>
    </location>
</feature>
<name>A0A3R9F6G5_9PSEU</name>
<dbReference type="InterPro" id="IPR002586">
    <property type="entry name" value="CobQ/CobB/MinD/ParA_Nub-bd_dom"/>
</dbReference>
<dbReference type="PANTHER" id="PTHR43384:SF14">
    <property type="entry name" value="ESX-1 SECRETION-ASSOCIATED PROTEIN ESPI"/>
    <property type="match status" value="1"/>
</dbReference>
<dbReference type="GO" id="GO:0009898">
    <property type="term" value="C:cytoplasmic side of plasma membrane"/>
    <property type="evidence" value="ECO:0007669"/>
    <property type="project" value="TreeGrafter"/>
</dbReference>
<dbReference type="Gene3D" id="3.40.50.300">
    <property type="entry name" value="P-loop containing nucleotide triphosphate hydrolases"/>
    <property type="match status" value="1"/>
</dbReference>
<dbReference type="GO" id="GO:0005829">
    <property type="term" value="C:cytosol"/>
    <property type="evidence" value="ECO:0007669"/>
    <property type="project" value="TreeGrafter"/>
</dbReference>
<evidence type="ECO:0000313" key="3">
    <source>
        <dbReference type="EMBL" id="RSD17900.1"/>
    </source>
</evidence>
<feature type="compositionally biased region" description="Low complexity" evidence="1">
    <location>
        <begin position="10"/>
        <end position="26"/>
    </location>
</feature>
<protein>
    <submittedName>
        <fullName evidence="3">ATPase</fullName>
    </submittedName>
</protein>
<evidence type="ECO:0000256" key="1">
    <source>
        <dbReference type="SAM" id="MobiDB-lite"/>
    </source>
</evidence>
<dbReference type="InterPro" id="IPR027417">
    <property type="entry name" value="P-loop_NTPase"/>
</dbReference>
<dbReference type="Pfam" id="PF01656">
    <property type="entry name" value="CbiA"/>
    <property type="match status" value="1"/>
</dbReference>
<evidence type="ECO:0000313" key="4">
    <source>
        <dbReference type="Proteomes" id="UP000267081"/>
    </source>
</evidence>
<dbReference type="SUPFAM" id="SSF52540">
    <property type="entry name" value="P-loop containing nucleoside triphosphate hydrolases"/>
    <property type="match status" value="1"/>
</dbReference>
<feature type="domain" description="CobQ/CobB/MinD/ParA nucleotide binding" evidence="2">
    <location>
        <begin position="195"/>
        <end position="343"/>
    </location>
</feature>
<dbReference type="EMBL" id="RSEC01000039">
    <property type="protein sequence ID" value="RSD17900.1"/>
    <property type="molecule type" value="Genomic_DNA"/>
</dbReference>
<reference evidence="3 4" key="1">
    <citation type="submission" date="2018-12" db="EMBL/GenBank/DDBJ databases">
        <title>Amycolatopsis eburnea sp. nov. actinomycete associate with arbuscular mycorrhiza fungal spore.</title>
        <authorList>
            <person name="Lumyong S."/>
            <person name="Chaiya L."/>
        </authorList>
    </citation>
    <scope>NUCLEOTIDE SEQUENCE [LARGE SCALE GENOMIC DNA]</scope>
    <source>
        <strain evidence="3 4">GLM-1</strain>
    </source>
</reference>